<dbReference type="GO" id="GO:0004035">
    <property type="term" value="F:alkaline phosphatase activity"/>
    <property type="evidence" value="ECO:0007669"/>
    <property type="project" value="TreeGrafter"/>
</dbReference>
<keyword evidence="3" id="KW-0862">Zinc</keyword>
<comment type="similarity">
    <text evidence="4">Belongs to the alkaline phosphatase family.</text>
</comment>
<dbReference type="PANTHER" id="PTHR11596">
    <property type="entry name" value="ALKALINE PHOSPHATASE"/>
    <property type="match status" value="1"/>
</dbReference>
<evidence type="ECO:0000256" key="2">
    <source>
        <dbReference type="PIRSR" id="PIRSR601952-1"/>
    </source>
</evidence>
<evidence type="ECO:0000256" key="5">
    <source>
        <dbReference type="SAM" id="SignalP"/>
    </source>
</evidence>
<feature type="binding site" evidence="3">
    <location>
        <position position="152"/>
    </location>
    <ligand>
        <name>Mg(2+)</name>
        <dbReference type="ChEBI" id="CHEBI:18420"/>
    </ligand>
</feature>
<organism evidence="6 7">
    <name type="scientific">Ectothiorhodospira marina</name>
    <dbReference type="NCBI Taxonomy" id="1396821"/>
    <lineage>
        <taxon>Bacteria</taxon>
        <taxon>Pseudomonadati</taxon>
        <taxon>Pseudomonadota</taxon>
        <taxon>Gammaproteobacteria</taxon>
        <taxon>Chromatiales</taxon>
        <taxon>Ectothiorhodospiraceae</taxon>
        <taxon>Ectothiorhodospira</taxon>
    </lineage>
</organism>
<feature type="binding site" evidence="3">
    <location>
        <position position="444"/>
    </location>
    <ligand>
        <name>Zn(2+)</name>
        <dbReference type="ChEBI" id="CHEBI:29105"/>
        <label>2</label>
    </ligand>
</feature>
<gene>
    <name evidence="6" type="ORF">SAMN05444515_11347</name>
</gene>
<evidence type="ECO:0000313" key="6">
    <source>
        <dbReference type="EMBL" id="SEL30621.1"/>
    </source>
</evidence>
<keyword evidence="3" id="KW-0479">Metal-binding</keyword>
<evidence type="ECO:0000256" key="4">
    <source>
        <dbReference type="RuleBase" id="RU003946"/>
    </source>
</evidence>
<feature type="binding site" evidence="3">
    <location>
        <position position="41"/>
    </location>
    <ligand>
        <name>Zn(2+)</name>
        <dbReference type="ChEBI" id="CHEBI:29105"/>
        <label>2</label>
    </ligand>
</feature>
<protein>
    <submittedName>
        <fullName evidence="6">Alkaline phosphatase</fullName>
    </submittedName>
</protein>
<evidence type="ECO:0000313" key="7">
    <source>
        <dbReference type="Proteomes" id="UP000199256"/>
    </source>
</evidence>
<feature type="binding site" evidence="3">
    <location>
        <position position="41"/>
    </location>
    <ligand>
        <name>Mg(2+)</name>
        <dbReference type="ChEBI" id="CHEBI:18420"/>
    </ligand>
</feature>
<dbReference type="CDD" id="cd16012">
    <property type="entry name" value="ALP"/>
    <property type="match status" value="1"/>
</dbReference>
<dbReference type="Proteomes" id="UP000199256">
    <property type="component" value="Unassembled WGS sequence"/>
</dbReference>
<dbReference type="AlphaFoldDB" id="A0A1H7P4A3"/>
<feature type="binding site" evidence="3">
    <location>
        <position position="154"/>
    </location>
    <ligand>
        <name>Mg(2+)</name>
        <dbReference type="ChEBI" id="CHEBI:18420"/>
    </ligand>
</feature>
<feature type="active site" description="Phosphoserine intermediate" evidence="2">
    <location>
        <position position="81"/>
    </location>
</feature>
<dbReference type="STRING" id="1396821.SAMN05444515_11347"/>
<comment type="cofactor">
    <cofactor evidence="3">
        <name>Zn(2+)</name>
        <dbReference type="ChEBI" id="CHEBI:29105"/>
    </cofactor>
    <text evidence="3">Binds 2 Zn(2+) ions.</text>
</comment>
<reference evidence="7" key="1">
    <citation type="submission" date="2016-10" db="EMBL/GenBank/DDBJ databases">
        <authorList>
            <person name="Varghese N."/>
            <person name="Submissions S."/>
        </authorList>
    </citation>
    <scope>NUCLEOTIDE SEQUENCE [LARGE SCALE GENOMIC DNA]</scope>
    <source>
        <strain evidence="7">DSM 241</strain>
    </source>
</reference>
<dbReference type="EMBL" id="FOAA01000013">
    <property type="protein sequence ID" value="SEL30621.1"/>
    <property type="molecule type" value="Genomic_DNA"/>
</dbReference>
<dbReference type="RefSeq" id="WP_090254478.1">
    <property type="nucleotide sequence ID" value="NZ_FOAA01000013.1"/>
</dbReference>
<dbReference type="SUPFAM" id="SSF53649">
    <property type="entry name" value="Alkaline phosphatase-like"/>
    <property type="match status" value="1"/>
</dbReference>
<dbReference type="Gene3D" id="1.10.1200.140">
    <property type="entry name" value="Alkaline phosphatase, crown domain"/>
    <property type="match status" value="1"/>
</dbReference>
<keyword evidence="5" id="KW-0732">Signal</keyword>
<dbReference type="Gene3D" id="3.40.720.10">
    <property type="entry name" value="Alkaline Phosphatase, subunit A"/>
    <property type="match status" value="1"/>
</dbReference>
<dbReference type="GO" id="GO:0046872">
    <property type="term" value="F:metal ion binding"/>
    <property type="evidence" value="ECO:0007669"/>
    <property type="project" value="UniProtKB-KW"/>
</dbReference>
<dbReference type="InterPro" id="IPR017850">
    <property type="entry name" value="Alkaline_phosphatase_core_sf"/>
</dbReference>
<feature type="signal peptide" evidence="5">
    <location>
        <begin position="1"/>
        <end position="29"/>
    </location>
</feature>
<accession>A0A1H7P4A3</accession>
<feature type="binding site" evidence="3">
    <location>
        <position position="342"/>
    </location>
    <ligand>
        <name>Zn(2+)</name>
        <dbReference type="ChEBI" id="CHEBI:29105"/>
        <label>2</label>
    </ligand>
</feature>
<dbReference type="InterPro" id="IPR001952">
    <property type="entry name" value="Alkaline_phosphatase"/>
</dbReference>
<feature type="binding site" evidence="3">
    <location>
        <position position="303"/>
    </location>
    <ligand>
        <name>Zn(2+)</name>
        <dbReference type="ChEBI" id="CHEBI:29105"/>
        <label>2</label>
    </ligand>
</feature>
<comment type="cofactor">
    <cofactor evidence="3">
        <name>Mg(2+)</name>
        <dbReference type="ChEBI" id="CHEBI:18420"/>
    </cofactor>
    <text evidence="3">Binds 1 Mg(2+) ion.</text>
</comment>
<dbReference type="SMART" id="SM00098">
    <property type="entry name" value="alkPPc"/>
    <property type="match status" value="1"/>
</dbReference>
<dbReference type="InterPro" id="IPR042085">
    <property type="entry name" value="Ap_crown"/>
</dbReference>
<dbReference type="PRINTS" id="PR00113">
    <property type="entry name" value="ALKPHPHTASE"/>
</dbReference>
<keyword evidence="1" id="KW-0597">Phosphoprotein</keyword>
<dbReference type="Pfam" id="PF00245">
    <property type="entry name" value="Alk_phosphatase"/>
    <property type="match status" value="1"/>
</dbReference>
<evidence type="ECO:0000256" key="3">
    <source>
        <dbReference type="PIRSR" id="PIRSR601952-2"/>
    </source>
</evidence>
<sequence>MGVQMRFRTSTVVAVSTVALMWAMAPAQAAMPKNVIVLIPDGQSQSVVTLGRIYRGEPLALDEIATGMVNTSMANSVITGSAAAGTAFATGYKTSEPHIGMAPRSYDILSNYELPEGVDWGWFEYRPLATLLEGAQLADKATGVVATARVTHATPATYTAHVDARGKENEIMRHMVYQDLDVVFGGGSRHLLPKSMGGARDDDENLQQVLQDRGYQVIDHADDLYGIHSGRVWGLFAASSMMPELDRQYLRENGHGYDDSLYEQALAEPSLSEMTAKALDILSQDRDGFFLMVEGSQVDWAGHSNDVAYHLQDFLEFDDAVRLALDFAKRDGQTMVVVMPDHNTGALALGNWASSGNYTRTSIEKVIEPLQGMQVTANFISAQLPQDPSDQDIRDTVAKYWDIQLSDDDLTTIREEESIRGLQRAIIKVVNDNHTIFGWTTHGHSAEDVPLWSYGPGAPTGYVDNAEIAQIMARAMRLDLSLTHPDGLNQRLFVDVQEHFPEAVVDASGATLGEWRLLNGTDVLQRGDESCQLEGLVVHSPLAAGGEGRTFVPAQAIEIMQRPMMWNRHCDSGRPSNLGQDIRDRVHERLERAFSERGIR</sequence>
<name>A0A1H7P4A3_9GAMM</name>
<dbReference type="OrthoDB" id="9794455at2"/>
<keyword evidence="3" id="KW-0460">Magnesium</keyword>
<proteinExistence type="inferred from homology"/>
<feature type="binding site" evidence="3">
    <location>
        <position position="299"/>
    </location>
    <ligand>
        <name>Zn(2+)</name>
        <dbReference type="ChEBI" id="CHEBI:29105"/>
        <label>2</label>
    </ligand>
</feature>
<feature type="binding site" evidence="3">
    <location>
        <position position="341"/>
    </location>
    <ligand>
        <name>Zn(2+)</name>
        <dbReference type="ChEBI" id="CHEBI:29105"/>
        <label>2</label>
    </ligand>
</feature>
<feature type="binding site" evidence="3">
    <location>
        <position position="294"/>
    </location>
    <ligand>
        <name>Mg(2+)</name>
        <dbReference type="ChEBI" id="CHEBI:18420"/>
    </ligand>
</feature>
<keyword evidence="7" id="KW-1185">Reference proteome</keyword>
<feature type="chain" id="PRO_5011605162" evidence="5">
    <location>
        <begin position="30"/>
        <end position="600"/>
    </location>
</feature>
<evidence type="ECO:0000256" key="1">
    <source>
        <dbReference type="ARBA" id="ARBA00022553"/>
    </source>
</evidence>
<dbReference type="PANTHER" id="PTHR11596:SF5">
    <property type="entry name" value="ALKALINE PHOSPHATASE"/>
    <property type="match status" value="1"/>
</dbReference>